<dbReference type="InterPro" id="IPR000524">
    <property type="entry name" value="Tscrpt_reg_HTH_GntR"/>
</dbReference>
<dbReference type="Proteomes" id="UP000500767">
    <property type="component" value="Chromosome"/>
</dbReference>
<evidence type="ECO:0000313" key="5">
    <source>
        <dbReference type="EMBL" id="QKE91509.1"/>
    </source>
</evidence>
<dbReference type="RefSeq" id="WP_171832963.1">
    <property type="nucleotide sequence ID" value="NZ_CP053708.1"/>
</dbReference>
<dbReference type="GO" id="GO:0003677">
    <property type="term" value="F:DNA binding"/>
    <property type="evidence" value="ECO:0007669"/>
    <property type="project" value="UniProtKB-KW"/>
</dbReference>
<keyword evidence="1" id="KW-0805">Transcription regulation</keyword>
<dbReference type="KEGG" id="lck:HN018_17015"/>
<dbReference type="Pfam" id="PF07729">
    <property type="entry name" value="FCD"/>
    <property type="match status" value="1"/>
</dbReference>
<reference evidence="5 6" key="1">
    <citation type="journal article" date="2014" name="World J. Microbiol. Biotechnol.">
        <title>Biodiversity and physiological characteristics of Antarctic and Arctic lichens-associated bacteria.</title>
        <authorList>
            <person name="Lee Y.M."/>
            <person name="Kim E.H."/>
            <person name="Lee H.K."/>
            <person name="Hong S.G."/>
        </authorList>
    </citation>
    <scope>NUCLEOTIDE SEQUENCE [LARGE SCALE GENOMIC DNA]</scope>
    <source>
        <strain evidence="5 6">PAMC 26569</strain>
    </source>
</reference>
<dbReference type="PROSITE" id="PS50949">
    <property type="entry name" value="HTH_GNTR"/>
    <property type="match status" value="1"/>
</dbReference>
<dbReference type="InterPro" id="IPR011711">
    <property type="entry name" value="GntR_C"/>
</dbReference>
<keyword evidence="6" id="KW-1185">Reference proteome</keyword>
<dbReference type="PANTHER" id="PTHR43537">
    <property type="entry name" value="TRANSCRIPTIONAL REGULATOR, GNTR FAMILY"/>
    <property type="match status" value="1"/>
</dbReference>
<dbReference type="SMART" id="SM00345">
    <property type="entry name" value="HTH_GNTR"/>
    <property type="match status" value="1"/>
</dbReference>
<dbReference type="SMART" id="SM00895">
    <property type="entry name" value="FCD"/>
    <property type="match status" value="1"/>
</dbReference>
<dbReference type="InterPro" id="IPR008920">
    <property type="entry name" value="TF_FadR/GntR_C"/>
</dbReference>
<evidence type="ECO:0000256" key="3">
    <source>
        <dbReference type="ARBA" id="ARBA00023163"/>
    </source>
</evidence>
<dbReference type="Gene3D" id="1.10.10.10">
    <property type="entry name" value="Winged helix-like DNA-binding domain superfamily/Winged helix DNA-binding domain"/>
    <property type="match status" value="1"/>
</dbReference>
<accession>A0A6M8HSL8</accession>
<dbReference type="Pfam" id="PF00392">
    <property type="entry name" value="GntR"/>
    <property type="match status" value="1"/>
</dbReference>
<protein>
    <submittedName>
        <fullName evidence="5">FadR family transcriptional regulator</fullName>
    </submittedName>
</protein>
<dbReference type="EMBL" id="CP053708">
    <property type="protein sequence ID" value="QKE91509.1"/>
    <property type="molecule type" value="Genomic_DNA"/>
</dbReference>
<dbReference type="PRINTS" id="PR00035">
    <property type="entry name" value="HTHGNTR"/>
</dbReference>
<name>A0A6M8HSL8_9PROT</name>
<evidence type="ECO:0000259" key="4">
    <source>
        <dbReference type="PROSITE" id="PS50949"/>
    </source>
</evidence>
<evidence type="ECO:0000313" key="6">
    <source>
        <dbReference type="Proteomes" id="UP000500767"/>
    </source>
</evidence>
<evidence type="ECO:0000256" key="1">
    <source>
        <dbReference type="ARBA" id="ARBA00023015"/>
    </source>
</evidence>
<dbReference type="GO" id="GO:0003700">
    <property type="term" value="F:DNA-binding transcription factor activity"/>
    <property type="evidence" value="ECO:0007669"/>
    <property type="project" value="InterPro"/>
</dbReference>
<gene>
    <name evidence="5" type="ORF">HN018_17015</name>
</gene>
<dbReference type="Gene3D" id="1.20.120.530">
    <property type="entry name" value="GntR ligand-binding domain-like"/>
    <property type="match status" value="1"/>
</dbReference>
<evidence type="ECO:0000256" key="2">
    <source>
        <dbReference type="ARBA" id="ARBA00023125"/>
    </source>
</evidence>
<keyword evidence="3" id="KW-0804">Transcription</keyword>
<dbReference type="PANTHER" id="PTHR43537:SF44">
    <property type="entry name" value="GNTR FAMILY REGULATORY PROTEIN"/>
    <property type="match status" value="1"/>
</dbReference>
<feature type="domain" description="HTH gntR-type" evidence="4">
    <location>
        <begin position="9"/>
        <end position="77"/>
    </location>
</feature>
<dbReference type="SUPFAM" id="SSF48008">
    <property type="entry name" value="GntR ligand-binding domain-like"/>
    <property type="match status" value="1"/>
</dbReference>
<keyword evidence="2" id="KW-0238">DNA-binding</keyword>
<sequence length="239" mass="26108">MQVGSASRPRVHREVVAELARRIVSGEIAPGDGFPNTIQLSVDLGVSRSALREALKVLSAKGMLEVRPRTGTRVRPRDSWNLMDPELLSWCRPELDPELLRSLLECRLLIEPGAAALAAARANAAQLAGIEAAFDRMNKAADLNARIEADLEFHVAVLKASGNLFLAQWAGTVSSILLATFRISAEMTTSESDAFTAHRDVMESIRLRNASRADRAMRHLLSIAAKDLHIKAAQARSNR</sequence>
<dbReference type="SUPFAM" id="SSF46785">
    <property type="entry name" value="Winged helix' DNA-binding domain"/>
    <property type="match status" value="1"/>
</dbReference>
<organism evidence="5 6">
    <name type="scientific">Lichenicola cladoniae</name>
    <dbReference type="NCBI Taxonomy" id="1484109"/>
    <lineage>
        <taxon>Bacteria</taxon>
        <taxon>Pseudomonadati</taxon>
        <taxon>Pseudomonadota</taxon>
        <taxon>Alphaproteobacteria</taxon>
        <taxon>Acetobacterales</taxon>
        <taxon>Acetobacteraceae</taxon>
        <taxon>Lichenicola</taxon>
    </lineage>
</organism>
<proteinExistence type="predicted"/>
<dbReference type="CDD" id="cd07377">
    <property type="entry name" value="WHTH_GntR"/>
    <property type="match status" value="1"/>
</dbReference>
<dbReference type="InterPro" id="IPR036390">
    <property type="entry name" value="WH_DNA-bd_sf"/>
</dbReference>
<dbReference type="AlphaFoldDB" id="A0A6M8HSL8"/>
<dbReference type="InterPro" id="IPR036388">
    <property type="entry name" value="WH-like_DNA-bd_sf"/>
</dbReference>